<evidence type="ECO:0000313" key="2">
    <source>
        <dbReference type="Proteomes" id="UP000821845"/>
    </source>
</evidence>
<keyword evidence="2" id="KW-1185">Reference proteome</keyword>
<accession>A0ACB7T2Q8</accession>
<name>A0ACB7T2Q8_HYAAI</name>
<sequence>MAAWRDGVVAELRRQLDDARREAADLRVAVALGATPGPSRSYASVLAGRSDGVPTTPYSQDRPHVPSSQQPVPEPDYRSPVAPTPPSASHVAFLNLIGTAQLRKTPREQFAQNAHNITFPATAPSQWLVLRYPVRPVDVRKGILQDILLDMSVAQSSKKE</sequence>
<comment type="caution">
    <text evidence="1">The sequence shown here is derived from an EMBL/GenBank/DDBJ whole genome shotgun (WGS) entry which is preliminary data.</text>
</comment>
<dbReference type="EMBL" id="CM023491">
    <property type="protein sequence ID" value="KAH6941491.1"/>
    <property type="molecule type" value="Genomic_DNA"/>
</dbReference>
<evidence type="ECO:0000313" key="1">
    <source>
        <dbReference type="EMBL" id="KAH6941491.1"/>
    </source>
</evidence>
<gene>
    <name evidence="1" type="ORF">HPB50_019023</name>
</gene>
<organism evidence="1 2">
    <name type="scientific">Hyalomma asiaticum</name>
    <name type="common">Tick</name>
    <dbReference type="NCBI Taxonomy" id="266040"/>
    <lineage>
        <taxon>Eukaryota</taxon>
        <taxon>Metazoa</taxon>
        <taxon>Ecdysozoa</taxon>
        <taxon>Arthropoda</taxon>
        <taxon>Chelicerata</taxon>
        <taxon>Arachnida</taxon>
        <taxon>Acari</taxon>
        <taxon>Parasitiformes</taxon>
        <taxon>Ixodida</taxon>
        <taxon>Ixodoidea</taxon>
        <taxon>Ixodidae</taxon>
        <taxon>Hyalomminae</taxon>
        <taxon>Hyalomma</taxon>
    </lineage>
</organism>
<proteinExistence type="predicted"/>
<protein>
    <submittedName>
        <fullName evidence="1">Uncharacterized protein</fullName>
    </submittedName>
</protein>
<reference evidence="1" key="1">
    <citation type="submission" date="2020-05" db="EMBL/GenBank/DDBJ databases">
        <title>Large-scale comparative analyses of tick genomes elucidate their genetic diversity and vector capacities.</title>
        <authorList>
            <person name="Jia N."/>
            <person name="Wang J."/>
            <person name="Shi W."/>
            <person name="Du L."/>
            <person name="Sun Y."/>
            <person name="Zhan W."/>
            <person name="Jiang J."/>
            <person name="Wang Q."/>
            <person name="Zhang B."/>
            <person name="Ji P."/>
            <person name="Sakyi L.B."/>
            <person name="Cui X."/>
            <person name="Yuan T."/>
            <person name="Jiang B."/>
            <person name="Yang W."/>
            <person name="Lam T.T.-Y."/>
            <person name="Chang Q."/>
            <person name="Ding S."/>
            <person name="Wang X."/>
            <person name="Zhu J."/>
            <person name="Ruan X."/>
            <person name="Zhao L."/>
            <person name="Wei J."/>
            <person name="Que T."/>
            <person name="Du C."/>
            <person name="Cheng J."/>
            <person name="Dai P."/>
            <person name="Han X."/>
            <person name="Huang E."/>
            <person name="Gao Y."/>
            <person name="Liu J."/>
            <person name="Shao H."/>
            <person name="Ye R."/>
            <person name="Li L."/>
            <person name="Wei W."/>
            <person name="Wang X."/>
            <person name="Wang C."/>
            <person name="Yang T."/>
            <person name="Huo Q."/>
            <person name="Li W."/>
            <person name="Guo W."/>
            <person name="Chen H."/>
            <person name="Zhou L."/>
            <person name="Ni X."/>
            <person name="Tian J."/>
            <person name="Zhou Y."/>
            <person name="Sheng Y."/>
            <person name="Liu T."/>
            <person name="Pan Y."/>
            <person name="Xia L."/>
            <person name="Li J."/>
            <person name="Zhao F."/>
            <person name="Cao W."/>
        </authorList>
    </citation>
    <scope>NUCLEOTIDE SEQUENCE</scope>
    <source>
        <strain evidence="1">Hyas-2018</strain>
    </source>
</reference>
<dbReference type="Proteomes" id="UP000821845">
    <property type="component" value="Chromosome 11"/>
</dbReference>